<name>A0ABS9MH12_9FIRM</name>
<dbReference type="EMBL" id="JAKNHQ010000004">
    <property type="protein sequence ID" value="MCG4610095.1"/>
    <property type="molecule type" value="Genomic_DNA"/>
</dbReference>
<organism evidence="1 2">
    <name type="scientific">Anaeromassilibacillus senegalensis</name>
    <dbReference type="NCBI Taxonomy" id="1673717"/>
    <lineage>
        <taxon>Bacteria</taxon>
        <taxon>Bacillati</taxon>
        <taxon>Bacillota</taxon>
        <taxon>Clostridia</taxon>
        <taxon>Eubacteriales</taxon>
        <taxon>Acutalibacteraceae</taxon>
        <taxon>Anaeromassilibacillus</taxon>
    </lineage>
</organism>
<gene>
    <name evidence="1" type="ORF">L0P57_03970</name>
</gene>
<dbReference type="InterPro" id="IPR009702">
    <property type="entry name" value="DUF1284"/>
</dbReference>
<dbReference type="Pfam" id="PF06935">
    <property type="entry name" value="DUF1284"/>
    <property type="match status" value="1"/>
</dbReference>
<sequence>MNGKAIRLRPHHGLCIRHFTGKGYSPAFVENMTRVIAGLQAAPETDIELTAGADVLCASCPHNQSGRCASAPKPDGYDRAVLRDCGLRFGQRIPWDEFERRVEQQILRPGRLEQICQGCQWLDICRGQSRICNN</sequence>
<dbReference type="RefSeq" id="WP_191521552.1">
    <property type="nucleotide sequence ID" value="NZ_JAKNHQ010000004.1"/>
</dbReference>
<evidence type="ECO:0000313" key="1">
    <source>
        <dbReference type="EMBL" id="MCG4610095.1"/>
    </source>
</evidence>
<protein>
    <submittedName>
        <fullName evidence="1">DUF1284 domain-containing protein</fullName>
    </submittedName>
</protein>
<keyword evidence="2" id="KW-1185">Reference proteome</keyword>
<evidence type="ECO:0000313" key="2">
    <source>
        <dbReference type="Proteomes" id="UP001298681"/>
    </source>
</evidence>
<dbReference type="Proteomes" id="UP001298681">
    <property type="component" value="Unassembled WGS sequence"/>
</dbReference>
<comment type="caution">
    <text evidence="1">The sequence shown here is derived from an EMBL/GenBank/DDBJ whole genome shotgun (WGS) entry which is preliminary data.</text>
</comment>
<accession>A0ABS9MH12</accession>
<reference evidence="1 2" key="1">
    <citation type="submission" date="2022-01" db="EMBL/GenBank/DDBJ databases">
        <title>Collection of gut derived symbiotic bacterial strains cultured from healthy donors.</title>
        <authorList>
            <person name="Lin H."/>
            <person name="Kohout C."/>
            <person name="Waligurski E."/>
            <person name="Pamer E.G."/>
        </authorList>
    </citation>
    <scope>NUCLEOTIDE SEQUENCE [LARGE SCALE GENOMIC DNA]</scope>
    <source>
        <strain evidence="1 2">DFI.7.58</strain>
    </source>
</reference>
<proteinExistence type="predicted"/>